<gene>
    <name evidence="4" type="ORF">Raf01_82840</name>
</gene>
<dbReference type="Gene3D" id="3.40.109.10">
    <property type="entry name" value="NADH Oxidase"/>
    <property type="match status" value="1"/>
</dbReference>
<comment type="caution">
    <text evidence="4">The sequence shown here is derived from an EMBL/GenBank/DDBJ whole genome shotgun (WGS) entry which is preliminary data.</text>
</comment>
<dbReference type="Proteomes" id="UP000642748">
    <property type="component" value="Unassembled WGS sequence"/>
</dbReference>
<organism evidence="4 5">
    <name type="scientific">Rugosimonospora africana</name>
    <dbReference type="NCBI Taxonomy" id="556532"/>
    <lineage>
        <taxon>Bacteria</taxon>
        <taxon>Bacillati</taxon>
        <taxon>Actinomycetota</taxon>
        <taxon>Actinomycetes</taxon>
        <taxon>Micromonosporales</taxon>
        <taxon>Micromonosporaceae</taxon>
        <taxon>Rugosimonospora</taxon>
    </lineage>
</organism>
<dbReference type="PANTHER" id="PTHR43673">
    <property type="entry name" value="NAD(P)H NITROREDUCTASE YDGI-RELATED"/>
    <property type="match status" value="1"/>
</dbReference>
<accession>A0A8J3VUZ8</accession>
<dbReference type="RefSeq" id="WP_203923550.1">
    <property type="nucleotide sequence ID" value="NZ_BONZ01000089.1"/>
</dbReference>
<keyword evidence="5" id="KW-1185">Reference proteome</keyword>
<keyword evidence="2" id="KW-0560">Oxidoreductase</keyword>
<dbReference type="SUPFAM" id="SSF55469">
    <property type="entry name" value="FMN-dependent nitroreductase-like"/>
    <property type="match status" value="1"/>
</dbReference>
<comment type="similarity">
    <text evidence="1">Belongs to the nitroreductase family.</text>
</comment>
<dbReference type="GO" id="GO:0016491">
    <property type="term" value="F:oxidoreductase activity"/>
    <property type="evidence" value="ECO:0007669"/>
    <property type="project" value="UniProtKB-KW"/>
</dbReference>
<dbReference type="EMBL" id="BONZ01000089">
    <property type="protein sequence ID" value="GIH20112.1"/>
    <property type="molecule type" value="Genomic_DNA"/>
</dbReference>
<reference evidence="4" key="1">
    <citation type="submission" date="2021-01" db="EMBL/GenBank/DDBJ databases">
        <title>Whole genome shotgun sequence of Rugosimonospora africana NBRC 104875.</title>
        <authorList>
            <person name="Komaki H."/>
            <person name="Tamura T."/>
        </authorList>
    </citation>
    <scope>NUCLEOTIDE SEQUENCE</scope>
    <source>
        <strain evidence="4">NBRC 104875</strain>
    </source>
</reference>
<dbReference type="AlphaFoldDB" id="A0A8J3VUZ8"/>
<dbReference type="CDD" id="cd02062">
    <property type="entry name" value="Nitro_FMN_reductase"/>
    <property type="match status" value="1"/>
</dbReference>
<dbReference type="Pfam" id="PF00881">
    <property type="entry name" value="Nitroreductase"/>
    <property type="match status" value="2"/>
</dbReference>
<evidence type="ECO:0000313" key="4">
    <source>
        <dbReference type="EMBL" id="GIH20112.1"/>
    </source>
</evidence>
<feature type="domain" description="Nitroreductase" evidence="3">
    <location>
        <begin position="7"/>
        <end position="62"/>
    </location>
</feature>
<dbReference type="InterPro" id="IPR000415">
    <property type="entry name" value="Nitroreductase-like"/>
</dbReference>
<evidence type="ECO:0000256" key="1">
    <source>
        <dbReference type="ARBA" id="ARBA00007118"/>
    </source>
</evidence>
<evidence type="ECO:0000256" key="2">
    <source>
        <dbReference type="ARBA" id="ARBA00023002"/>
    </source>
</evidence>
<dbReference type="InterPro" id="IPR029479">
    <property type="entry name" value="Nitroreductase"/>
</dbReference>
<dbReference type="PANTHER" id="PTHR43673:SF10">
    <property type="entry name" value="NADH DEHYDROGENASE_NAD(P)H NITROREDUCTASE XCC3605-RELATED"/>
    <property type="match status" value="1"/>
</dbReference>
<feature type="domain" description="Nitroreductase" evidence="3">
    <location>
        <begin position="73"/>
        <end position="145"/>
    </location>
</feature>
<evidence type="ECO:0000313" key="5">
    <source>
        <dbReference type="Proteomes" id="UP000642748"/>
    </source>
</evidence>
<protein>
    <submittedName>
        <fullName evidence="4">NAD(P)H nitroreductase</fullName>
    </submittedName>
</protein>
<name>A0A8J3VUZ8_9ACTN</name>
<sequence>METWDALRSRRNVREYSSTVVSGADLDRIAEAGRRAPSASNRQHRDFVLVTDPDRLAELSTVWQSAGHIARAQAAFALVLPETADEGTRVLDYFDLGQAALAMMLVAADLGIGTGHASVGDQERARGILGVPGPYRVALLLGVGYPADRPLRPVAKPDRRPFDEVVHRDRW</sequence>
<proteinExistence type="inferred from homology"/>
<evidence type="ECO:0000259" key="3">
    <source>
        <dbReference type="Pfam" id="PF00881"/>
    </source>
</evidence>